<accession>A0A1R2BAH0</accession>
<dbReference type="OrthoDB" id="313012at2759"/>
<dbReference type="EMBL" id="MPUH01000797">
    <property type="protein sequence ID" value="OMJ73772.1"/>
    <property type="molecule type" value="Genomic_DNA"/>
</dbReference>
<gene>
    <name evidence="1" type="ORF">SteCoe_27483</name>
</gene>
<proteinExistence type="predicted"/>
<dbReference type="Proteomes" id="UP000187209">
    <property type="component" value="Unassembled WGS sequence"/>
</dbReference>
<name>A0A1R2BAH0_9CILI</name>
<keyword evidence="2" id="KW-1185">Reference proteome</keyword>
<evidence type="ECO:0000313" key="1">
    <source>
        <dbReference type="EMBL" id="OMJ73772.1"/>
    </source>
</evidence>
<sequence length="131" mass="15026">MSKDFQDALASFSIFSNIYSILNPSTGIWPVSMSLPSPTASSIQLGQKLPNIFPDEIRKKCKTVTACPHSARKHYAKNMCNNCYHRLGRDKTAWACEHHDRKHYAKGKCQFCYLKHYNKSRQEIQSSNDNI</sequence>
<dbReference type="AlphaFoldDB" id="A0A1R2BAH0"/>
<protein>
    <submittedName>
        <fullName evidence="1">Uncharacterized protein</fullName>
    </submittedName>
</protein>
<reference evidence="1 2" key="1">
    <citation type="submission" date="2016-11" db="EMBL/GenBank/DDBJ databases">
        <title>The macronuclear genome of Stentor coeruleus: a giant cell with tiny introns.</title>
        <authorList>
            <person name="Slabodnick M."/>
            <person name="Ruby J.G."/>
            <person name="Reiff S.B."/>
            <person name="Swart E.C."/>
            <person name="Gosai S."/>
            <person name="Prabakaran S."/>
            <person name="Witkowska E."/>
            <person name="Larue G.E."/>
            <person name="Fisher S."/>
            <person name="Freeman R.M."/>
            <person name="Gunawardena J."/>
            <person name="Chu W."/>
            <person name="Stover N.A."/>
            <person name="Gregory B.D."/>
            <person name="Nowacki M."/>
            <person name="Derisi J."/>
            <person name="Roy S.W."/>
            <person name="Marshall W.F."/>
            <person name="Sood P."/>
        </authorList>
    </citation>
    <scope>NUCLEOTIDE SEQUENCE [LARGE SCALE GENOMIC DNA]</scope>
    <source>
        <strain evidence="1">WM001</strain>
    </source>
</reference>
<organism evidence="1 2">
    <name type="scientific">Stentor coeruleus</name>
    <dbReference type="NCBI Taxonomy" id="5963"/>
    <lineage>
        <taxon>Eukaryota</taxon>
        <taxon>Sar</taxon>
        <taxon>Alveolata</taxon>
        <taxon>Ciliophora</taxon>
        <taxon>Postciliodesmatophora</taxon>
        <taxon>Heterotrichea</taxon>
        <taxon>Heterotrichida</taxon>
        <taxon>Stentoridae</taxon>
        <taxon>Stentor</taxon>
    </lineage>
</organism>
<comment type="caution">
    <text evidence="1">The sequence shown here is derived from an EMBL/GenBank/DDBJ whole genome shotgun (WGS) entry which is preliminary data.</text>
</comment>
<evidence type="ECO:0000313" key="2">
    <source>
        <dbReference type="Proteomes" id="UP000187209"/>
    </source>
</evidence>